<dbReference type="CDD" id="cd08977">
    <property type="entry name" value="SusD"/>
    <property type="match status" value="1"/>
</dbReference>
<gene>
    <name evidence="8" type="ORF">SAMN04488128_103467</name>
</gene>
<proteinExistence type="inferred from homology"/>
<evidence type="ECO:0000313" key="9">
    <source>
        <dbReference type="Proteomes" id="UP000190367"/>
    </source>
</evidence>
<name>A0A1T4ST90_9BACT</name>
<dbReference type="STRING" id="634771.SAMN04488128_103467"/>
<keyword evidence="3" id="KW-0732">Signal</keyword>
<keyword evidence="9" id="KW-1185">Reference proteome</keyword>
<dbReference type="GO" id="GO:0009279">
    <property type="term" value="C:cell outer membrane"/>
    <property type="evidence" value="ECO:0007669"/>
    <property type="project" value="UniProtKB-SubCell"/>
</dbReference>
<protein>
    <submittedName>
        <fullName evidence="8">Starch-binding associating with outer membrane</fullName>
    </submittedName>
</protein>
<dbReference type="RefSeq" id="WP_159456107.1">
    <property type="nucleotide sequence ID" value="NZ_FUWZ01000003.1"/>
</dbReference>
<keyword evidence="5" id="KW-0998">Cell outer membrane</keyword>
<evidence type="ECO:0000259" key="7">
    <source>
        <dbReference type="Pfam" id="PF14322"/>
    </source>
</evidence>
<dbReference type="Pfam" id="PF07980">
    <property type="entry name" value="SusD_RagB"/>
    <property type="match status" value="1"/>
</dbReference>
<evidence type="ECO:0000256" key="4">
    <source>
        <dbReference type="ARBA" id="ARBA00023136"/>
    </source>
</evidence>
<evidence type="ECO:0000256" key="3">
    <source>
        <dbReference type="ARBA" id="ARBA00022729"/>
    </source>
</evidence>
<evidence type="ECO:0000259" key="6">
    <source>
        <dbReference type="Pfam" id="PF07980"/>
    </source>
</evidence>
<dbReference type="OrthoDB" id="993981at2"/>
<keyword evidence="4" id="KW-0472">Membrane</keyword>
<evidence type="ECO:0000256" key="1">
    <source>
        <dbReference type="ARBA" id="ARBA00004442"/>
    </source>
</evidence>
<dbReference type="InterPro" id="IPR012944">
    <property type="entry name" value="SusD_RagB_dom"/>
</dbReference>
<dbReference type="Pfam" id="PF14322">
    <property type="entry name" value="SusD-like_3"/>
    <property type="match status" value="1"/>
</dbReference>
<feature type="domain" description="SusD-like N-terminal" evidence="7">
    <location>
        <begin position="21"/>
        <end position="224"/>
    </location>
</feature>
<dbReference type="EMBL" id="FUWZ01000003">
    <property type="protein sequence ID" value="SKA31387.1"/>
    <property type="molecule type" value="Genomic_DNA"/>
</dbReference>
<dbReference type="Gene3D" id="1.25.40.390">
    <property type="match status" value="1"/>
</dbReference>
<comment type="subcellular location">
    <subcellularLocation>
        <location evidence="1">Cell outer membrane</location>
    </subcellularLocation>
</comment>
<dbReference type="Proteomes" id="UP000190367">
    <property type="component" value="Unassembled WGS sequence"/>
</dbReference>
<evidence type="ECO:0000256" key="5">
    <source>
        <dbReference type="ARBA" id="ARBA00023237"/>
    </source>
</evidence>
<feature type="domain" description="RagB/SusD" evidence="6">
    <location>
        <begin position="345"/>
        <end position="501"/>
    </location>
</feature>
<sequence length="502" mass="55419">MKRVCYFLGISIYLCSCGKSFLDLNPETSINGAAFYKTEGEIEQAVNGAYNILQPLGTESYWIFGEMRSDNTAFQYNTADRGHEQWEFVDEFLAGATAECIANFWKNSYVGISRANDVLDNIPNVKSGFSAGKQDQYTGEAEFLRAFHYFNLVRQFGGVPLRDHSVVAPGGALSKGRATAEEVYARIIADLTDAAAKLPASYTGASVGRATSGAAYTLLGKVYLTRRQYSEALTALKKATTSGYSLLPDYADNFEPGKKNGPESIFEIQYLGAQTGLFSTFMYIFAPYTSGSAVTGDSKTSINGSGSGWNIPTADMISAYEPNDKRKDVSLAEGYKATNGSFVAIPYVKKYNHGYTEVGRTNDNFPVLRYADVLLMIAECLNEQAFVANGEAFDLLNQVRLRAGLPKKTAGNPDPALNVTSQEDFRKAVYHERQVELAFENHRWYDLVRTGKAVEIMNAHGLREKQQKNYIPGNAYQVTTNRLLLPIPQTDINLDNLTQNPQ</sequence>
<evidence type="ECO:0000256" key="2">
    <source>
        <dbReference type="ARBA" id="ARBA00006275"/>
    </source>
</evidence>
<dbReference type="InterPro" id="IPR011990">
    <property type="entry name" value="TPR-like_helical_dom_sf"/>
</dbReference>
<evidence type="ECO:0000313" key="8">
    <source>
        <dbReference type="EMBL" id="SKA31387.1"/>
    </source>
</evidence>
<dbReference type="AlphaFoldDB" id="A0A1T4ST90"/>
<accession>A0A1T4ST90</accession>
<reference evidence="9" key="1">
    <citation type="submission" date="2017-02" db="EMBL/GenBank/DDBJ databases">
        <authorList>
            <person name="Varghese N."/>
            <person name="Submissions S."/>
        </authorList>
    </citation>
    <scope>NUCLEOTIDE SEQUENCE [LARGE SCALE GENOMIC DNA]</scope>
    <source>
        <strain evidence="9">DSM 22224</strain>
    </source>
</reference>
<dbReference type="SUPFAM" id="SSF48452">
    <property type="entry name" value="TPR-like"/>
    <property type="match status" value="1"/>
</dbReference>
<dbReference type="InterPro" id="IPR033985">
    <property type="entry name" value="SusD-like_N"/>
</dbReference>
<organism evidence="8 9">
    <name type="scientific">Chitinophaga eiseniae</name>
    <dbReference type="NCBI Taxonomy" id="634771"/>
    <lineage>
        <taxon>Bacteria</taxon>
        <taxon>Pseudomonadati</taxon>
        <taxon>Bacteroidota</taxon>
        <taxon>Chitinophagia</taxon>
        <taxon>Chitinophagales</taxon>
        <taxon>Chitinophagaceae</taxon>
        <taxon>Chitinophaga</taxon>
    </lineage>
</organism>
<comment type="similarity">
    <text evidence="2">Belongs to the SusD family.</text>
</comment>